<keyword evidence="2" id="KW-1185">Reference proteome</keyword>
<gene>
    <name evidence="1" type="ORF">LTR25_004159</name>
</gene>
<evidence type="ECO:0000313" key="1">
    <source>
        <dbReference type="EMBL" id="KAK5538617.1"/>
    </source>
</evidence>
<dbReference type="Proteomes" id="UP001345827">
    <property type="component" value="Unassembled WGS sequence"/>
</dbReference>
<protein>
    <submittedName>
        <fullName evidence="1">Uncharacterized protein</fullName>
    </submittedName>
</protein>
<dbReference type="AlphaFoldDB" id="A0AAV9QC43"/>
<organism evidence="1 2">
    <name type="scientific">Vermiconidia calcicola</name>
    <dbReference type="NCBI Taxonomy" id="1690605"/>
    <lineage>
        <taxon>Eukaryota</taxon>
        <taxon>Fungi</taxon>
        <taxon>Dikarya</taxon>
        <taxon>Ascomycota</taxon>
        <taxon>Pezizomycotina</taxon>
        <taxon>Dothideomycetes</taxon>
        <taxon>Dothideomycetidae</taxon>
        <taxon>Mycosphaerellales</taxon>
        <taxon>Extremaceae</taxon>
        <taxon>Vermiconidia</taxon>
    </lineage>
</organism>
<proteinExistence type="predicted"/>
<evidence type="ECO:0000313" key="2">
    <source>
        <dbReference type="Proteomes" id="UP001345827"/>
    </source>
</evidence>
<comment type="caution">
    <text evidence="1">The sequence shown here is derived from an EMBL/GenBank/DDBJ whole genome shotgun (WGS) entry which is preliminary data.</text>
</comment>
<dbReference type="EMBL" id="JAXLQG010000006">
    <property type="protein sequence ID" value="KAK5538617.1"/>
    <property type="molecule type" value="Genomic_DNA"/>
</dbReference>
<accession>A0AAV9QC43</accession>
<name>A0AAV9QC43_9PEZI</name>
<sequence>MPVPPTNLQLRFPTAPFMVNHGSTQVPNVLPSNIMLLVPLITIRAGTNTDDRPYAYECDLCGAIQRVTGDFNRHQRDGCLRDGFRVVRAVPEVEMTWYGIDNQGYLYVGNIIAVGKDKLRRQGGMKMPCGPNVRAAKAARAAAMATATATATA</sequence>
<reference evidence="1 2" key="1">
    <citation type="submission" date="2023-06" db="EMBL/GenBank/DDBJ databases">
        <title>Black Yeasts Isolated from many extreme environments.</title>
        <authorList>
            <person name="Coleine C."/>
            <person name="Stajich J.E."/>
            <person name="Selbmann L."/>
        </authorList>
    </citation>
    <scope>NUCLEOTIDE SEQUENCE [LARGE SCALE GENOMIC DNA]</scope>
    <source>
        <strain evidence="1 2">CCFEE 5887</strain>
    </source>
</reference>